<name>A0A1A3KXA5_MYCAS</name>
<evidence type="ECO:0000256" key="1">
    <source>
        <dbReference type="SAM" id="MobiDB-lite"/>
    </source>
</evidence>
<gene>
    <name evidence="2" type="ORF">A5640_24890</name>
</gene>
<feature type="region of interest" description="Disordered" evidence="1">
    <location>
        <begin position="109"/>
        <end position="154"/>
    </location>
</feature>
<evidence type="ECO:0000313" key="2">
    <source>
        <dbReference type="EMBL" id="OBJ89852.1"/>
    </source>
</evidence>
<proteinExistence type="predicted"/>
<accession>A0A1A3KXA5</accession>
<dbReference type="AlphaFoldDB" id="A0A1A3KXA5"/>
<sequence length="154" mass="16954">MTNIAISKQARRAAQQATLAAQQELARRTRANMEDLALFFAAREREDKIEERWAERVAKLREEATRRRDEERVTSGRALAAMRDRGEALCEVAQMAGVTERTVRELIRAAKAAGPAQPPSASPDESVAPRQRRCQPRQTPGSTAEPGHAAAVPA</sequence>
<dbReference type="Proteomes" id="UP000093925">
    <property type="component" value="Unassembled WGS sequence"/>
</dbReference>
<comment type="caution">
    <text evidence="2">The sequence shown here is derived from an EMBL/GenBank/DDBJ whole genome shotgun (WGS) entry which is preliminary data.</text>
</comment>
<evidence type="ECO:0000313" key="3">
    <source>
        <dbReference type="Proteomes" id="UP000093925"/>
    </source>
</evidence>
<reference evidence="2 3" key="1">
    <citation type="submission" date="2016-06" db="EMBL/GenBank/DDBJ databases">
        <authorList>
            <person name="Kjaerup R.B."/>
            <person name="Dalgaard T.S."/>
            <person name="Juul-Madsen H.R."/>
        </authorList>
    </citation>
    <scope>NUCLEOTIDE SEQUENCE [LARGE SCALE GENOMIC DNA]</scope>
    <source>
        <strain evidence="2 3">1276495.2</strain>
    </source>
</reference>
<dbReference type="RefSeq" id="WP_065138168.1">
    <property type="nucleotide sequence ID" value="NZ_LZLM01000014.1"/>
</dbReference>
<protein>
    <submittedName>
        <fullName evidence="2">Uncharacterized protein</fullName>
    </submittedName>
</protein>
<dbReference type="EMBL" id="LZLM01000014">
    <property type="protein sequence ID" value="OBJ89852.1"/>
    <property type="molecule type" value="Genomic_DNA"/>
</dbReference>
<organism evidence="2 3">
    <name type="scientific">Mycobacterium asiaticum</name>
    <dbReference type="NCBI Taxonomy" id="1790"/>
    <lineage>
        <taxon>Bacteria</taxon>
        <taxon>Bacillati</taxon>
        <taxon>Actinomycetota</taxon>
        <taxon>Actinomycetes</taxon>
        <taxon>Mycobacteriales</taxon>
        <taxon>Mycobacteriaceae</taxon>
        <taxon>Mycobacterium</taxon>
    </lineage>
</organism>